<evidence type="ECO:0000256" key="1">
    <source>
        <dbReference type="SAM" id="Phobius"/>
    </source>
</evidence>
<accession>A0A9P6HIY5</accession>
<reference evidence="2" key="2">
    <citation type="submission" date="2020-11" db="EMBL/GenBank/DDBJ databases">
        <authorList>
            <consortium name="DOE Joint Genome Institute"/>
            <person name="Kuo A."/>
            <person name="Miyauchi S."/>
            <person name="Kiss E."/>
            <person name="Drula E."/>
            <person name="Kohler A."/>
            <person name="Sanchez-Garcia M."/>
            <person name="Andreopoulos B."/>
            <person name="Barry K.W."/>
            <person name="Bonito G."/>
            <person name="Buee M."/>
            <person name="Carver A."/>
            <person name="Chen C."/>
            <person name="Cichocki N."/>
            <person name="Clum A."/>
            <person name="Culley D."/>
            <person name="Crous P.W."/>
            <person name="Fauchery L."/>
            <person name="Girlanda M."/>
            <person name="Hayes R."/>
            <person name="Keri Z."/>
            <person name="Labutti K."/>
            <person name="Lipzen A."/>
            <person name="Lombard V."/>
            <person name="Magnuson J."/>
            <person name="Maillard F."/>
            <person name="Morin E."/>
            <person name="Murat C."/>
            <person name="Nolan M."/>
            <person name="Ohm R."/>
            <person name="Pangilinan J."/>
            <person name="Pereira M."/>
            <person name="Perotto S."/>
            <person name="Peter M."/>
            <person name="Riley R."/>
            <person name="Sitrit Y."/>
            <person name="Stielow B."/>
            <person name="Szollosi G."/>
            <person name="Zifcakova L."/>
            <person name="Stursova M."/>
            <person name="Spatafora J.W."/>
            <person name="Tedersoo L."/>
            <person name="Vaario L.-M."/>
            <person name="Yamada A."/>
            <person name="Yan M."/>
            <person name="Wang P."/>
            <person name="Xu J."/>
            <person name="Bruns T."/>
            <person name="Baldrian P."/>
            <person name="Vilgalys R."/>
            <person name="Henrissat B."/>
            <person name="Grigoriev I.V."/>
            <person name="Hibbett D."/>
            <person name="Nagy L.G."/>
            <person name="Martin F.M."/>
        </authorList>
    </citation>
    <scope>NUCLEOTIDE SEQUENCE</scope>
    <source>
        <strain evidence="2">UH-Tt-Lm1</strain>
    </source>
</reference>
<gene>
    <name evidence="2" type="ORF">BJ322DRAFT_1059117</name>
</gene>
<keyword evidence="1" id="KW-0812">Transmembrane</keyword>
<comment type="caution">
    <text evidence="2">The sequence shown here is derived from an EMBL/GenBank/DDBJ whole genome shotgun (WGS) entry which is preliminary data.</text>
</comment>
<sequence length="178" mass="20380">MVKDRGGWLWDGRRVRPKGIVARRVLSEPRQLQDCVVAGLSLDGLASLVPQHPRYALKSRKKPTDKALAATLHLHRHGFVVHHLRRWFLEASQRRRLILRSKLRNHRQIRVHHHILRIHIFIFLLLLLLLVFVVVVSLFSTQAQTLGRQHGCRHPSDGLSWTSSALLLAGGRSVGSIR</sequence>
<keyword evidence="1" id="KW-1133">Transmembrane helix</keyword>
<protein>
    <submittedName>
        <fullName evidence="2">Uncharacterized protein</fullName>
    </submittedName>
</protein>
<organism evidence="2 3">
    <name type="scientific">Thelephora terrestris</name>
    <dbReference type="NCBI Taxonomy" id="56493"/>
    <lineage>
        <taxon>Eukaryota</taxon>
        <taxon>Fungi</taxon>
        <taxon>Dikarya</taxon>
        <taxon>Basidiomycota</taxon>
        <taxon>Agaricomycotina</taxon>
        <taxon>Agaricomycetes</taxon>
        <taxon>Thelephorales</taxon>
        <taxon>Thelephoraceae</taxon>
        <taxon>Thelephora</taxon>
    </lineage>
</organism>
<dbReference type="Proteomes" id="UP000736335">
    <property type="component" value="Unassembled WGS sequence"/>
</dbReference>
<evidence type="ECO:0000313" key="3">
    <source>
        <dbReference type="Proteomes" id="UP000736335"/>
    </source>
</evidence>
<dbReference type="AlphaFoldDB" id="A0A9P6HIY5"/>
<reference evidence="2" key="1">
    <citation type="journal article" date="2020" name="Nat. Commun.">
        <title>Large-scale genome sequencing of mycorrhizal fungi provides insights into the early evolution of symbiotic traits.</title>
        <authorList>
            <person name="Miyauchi S."/>
            <person name="Kiss E."/>
            <person name="Kuo A."/>
            <person name="Drula E."/>
            <person name="Kohler A."/>
            <person name="Sanchez-Garcia M."/>
            <person name="Morin E."/>
            <person name="Andreopoulos B."/>
            <person name="Barry K.W."/>
            <person name="Bonito G."/>
            <person name="Buee M."/>
            <person name="Carver A."/>
            <person name="Chen C."/>
            <person name="Cichocki N."/>
            <person name="Clum A."/>
            <person name="Culley D."/>
            <person name="Crous P.W."/>
            <person name="Fauchery L."/>
            <person name="Girlanda M."/>
            <person name="Hayes R.D."/>
            <person name="Keri Z."/>
            <person name="LaButti K."/>
            <person name="Lipzen A."/>
            <person name="Lombard V."/>
            <person name="Magnuson J."/>
            <person name="Maillard F."/>
            <person name="Murat C."/>
            <person name="Nolan M."/>
            <person name="Ohm R.A."/>
            <person name="Pangilinan J."/>
            <person name="Pereira M.F."/>
            <person name="Perotto S."/>
            <person name="Peter M."/>
            <person name="Pfister S."/>
            <person name="Riley R."/>
            <person name="Sitrit Y."/>
            <person name="Stielow J.B."/>
            <person name="Szollosi G."/>
            <person name="Zifcakova L."/>
            <person name="Stursova M."/>
            <person name="Spatafora J.W."/>
            <person name="Tedersoo L."/>
            <person name="Vaario L.M."/>
            <person name="Yamada A."/>
            <person name="Yan M."/>
            <person name="Wang P."/>
            <person name="Xu J."/>
            <person name="Bruns T."/>
            <person name="Baldrian P."/>
            <person name="Vilgalys R."/>
            <person name="Dunand C."/>
            <person name="Henrissat B."/>
            <person name="Grigoriev I.V."/>
            <person name="Hibbett D."/>
            <person name="Nagy L.G."/>
            <person name="Martin F.M."/>
        </authorList>
    </citation>
    <scope>NUCLEOTIDE SEQUENCE</scope>
    <source>
        <strain evidence="2">UH-Tt-Lm1</strain>
    </source>
</reference>
<name>A0A9P6HIY5_9AGAM</name>
<feature type="transmembrane region" description="Helical" evidence="1">
    <location>
        <begin position="115"/>
        <end position="139"/>
    </location>
</feature>
<keyword evidence="1" id="KW-0472">Membrane</keyword>
<dbReference type="EMBL" id="WIUZ02000006">
    <property type="protein sequence ID" value="KAF9786333.1"/>
    <property type="molecule type" value="Genomic_DNA"/>
</dbReference>
<proteinExistence type="predicted"/>
<keyword evidence="3" id="KW-1185">Reference proteome</keyword>
<evidence type="ECO:0000313" key="2">
    <source>
        <dbReference type="EMBL" id="KAF9786333.1"/>
    </source>
</evidence>